<dbReference type="EMBL" id="LGAP01000027">
    <property type="protein sequence ID" value="KOF14348.1"/>
    <property type="molecule type" value="Genomic_DNA"/>
</dbReference>
<dbReference type="CDD" id="cd00586">
    <property type="entry name" value="4HBT"/>
    <property type="match status" value="1"/>
</dbReference>
<dbReference type="OrthoDB" id="9803287at2"/>
<dbReference type="PATRIC" id="fig|106592.7.peg.4246"/>
<comment type="caution">
    <text evidence="1">The sequence shown here is derived from an EMBL/GenBank/DDBJ whole genome shotgun (WGS) entry which is preliminary data.</text>
</comment>
<name>A0A0L8BID8_ENSAD</name>
<accession>A0A0L8BID8</accession>
<dbReference type="InterPro" id="IPR029069">
    <property type="entry name" value="HotDog_dom_sf"/>
</dbReference>
<dbReference type="Proteomes" id="UP000037425">
    <property type="component" value="Unassembled WGS sequence"/>
</dbReference>
<reference evidence="2" key="1">
    <citation type="submission" date="2015-07" db="EMBL/GenBank/DDBJ databases">
        <title>Whole genome sequence of an Ensifer adhaerens strain isolated from a cave pool in the Wind Cave National Park.</title>
        <authorList>
            <person name="Eng W.W.H."/>
            <person name="Gan H.M."/>
            <person name="Barton H.A."/>
            <person name="Savka M.A."/>
        </authorList>
    </citation>
    <scope>NUCLEOTIDE SEQUENCE [LARGE SCALE GENOMIC DNA]</scope>
    <source>
        <strain evidence="2">SD006</strain>
    </source>
</reference>
<dbReference type="RefSeq" id="WP_053251946.1">
    <property type="nucleotide sequence ID" value="NZ_LGAP01000027.1"/>
</dbReference>
<evidence type="ECO:0000313" key="2">
    <source>
        <dbReference type="Proteomes" id="UP000037425"/>
    </source>
</evidence>
<dbReference type="AlphaFoldDB" id="A0A0L8BID8"/>
<proteinExistence type="predicted"/>
<dbReference type="Gene3D" id="3.10.129.10">
    <property type="entry name" value="Hotdog Thioesterase"/>
    <property type="match status" value="1"/>
</dbReference>
<dbReference type="Pfam" id="PF13279">
    <property type="entry name" value="4HBT_2"/>
    <property type="match status" value="1"/>
</dbReference>
<dbReference type="SUPFAM" id="SSF54637">
    <property type="entry name" value="Thioesterase/thiol ester dehydrase-isomerase"/>
    <property type="match status" value="1"/>
</dbReference>
<protein>
    <submittedName>
        <fullName evidence="1">3-hydroxyacyl-CoA dehydrogenase</fullName>
    </submittedName>
</protein>
<gene>
    <name evidence="1" type="ORF">AC244_27280</name>
</gene>
<sequence length="164" mass="18753">MTATVDHETNQPLRLWRGVVLPEWLDYNGHMTEHRYLQVFGEASDALYERIGVDFANAEAGAFFTLETHIRHRAESKVGTELWTETQLLGYDEKRLHIWHRLYNVGGELLATGEHLSIHVRKTKVEPASAVMLSEIAKIFESQRDLPVPEGTGSVLTKLLSFRR</sequence>
<evidence type="ECO:0000313" key="1">
    <source>
        <dbReference type="EMBL" id="KOF14348.1"/>
    </source>
</evidence>
<organism evidence="1 2">
    <name type="scientific">Ensifer adhaerens</name>
    <name type="common">Sinorhizobium morelense</name>
    <dbReference type="NCBI Taxonomy" id="106592"/>
    <lineage>
        <taxon>Bacteria</taxon>
        <taxon>Pseudomonadati</taxon>
        <taxon>Pseudomonadota</taxon>
        <taxon>Alphaproteobacteria</taxon>
        <taxon>Hyphomicrobiales</taxon>
        <taxon>Rhizobiaceae</taxon>
        <taxon>Sinorhizobium/Ensifer group</taxon>
        <taxon>Ensifer</taxon>
    </lineage>
</organism>